<reference evidence="1 2" key="1">
    <citation type="journal article" date="2018" name="Sci. Rep.">
        <title>Genomic signatures of local adaptation to the degree of environmental predictability in rotifers.</title>
        <authorList>
            <person name="Franch-Gras L."/>
            <person name="Hahn C."/>
            <person name="Garcia-Roger E.M."/>
            <person name="Carmona M.J."/>
            <person name="Serra M."/>
            <person name="Gomez A."/>
        </authorList>
    </citation>
    <scope>NUCLEOTIDE SEQUENCE [LARGE SCALE GENOMIC DNA]</scope>
    <source>
        <strain evidence="1">HYR1</strain>
    </source>
</reference>
<dbReference type="EMBL" id="REGN01001279">
    <property type="protein sequence ID" value="RNA35880.1"/>
    <property type="molecule type" value="Genomic_DNA"/>
</dbReference>
<name>A0A3M7SJS3_BRAPC</name>
<proteinExistence type="predicted"/>
<dbReference type="AlphaFoldDB" id="A0A3M7SJS3"/>
<dbReference type="Proteomes" id="UP000276133">
    <property type="component" value="Unassembled WGS sequence"/>
</dbReference>
<organism evidence="1 2">
    <name type="scientific">Brachionus plicatilis</name>
    <name type="common">Marine rotifer</name>
    <name type="synonym">Brachionus muelleri</name>
    <dbReference type="NCBI Taxonomy" id="10195"/>
    <lineage>
        <taxon>Eukaryota</taxon>
        <taxon>Metazoa</taxon>
        <taxon>Spiralia</taxon>
        <taxon>Gnathifera</taxon>
        <taxon>Rotifera</taxon>
        <taxon>Eurotatoria</taxon>
        <taxon>Monogononta</taxon>
        <taxon>Pseudotrocha</taxon>
        <taxon>Ploima</taxon>
        <taxon>Brachionidae</taxon>
        <taxon>Brachionus</taxon>
    </lineage>
</organism>
<evidence type="ECO:0000313" key="1">
    <source>
        <dbReference type="EMBL" id="RNA35880.1"/>
    </source>
</evidence>
<accession>A0A3M7SJS3</accession>
<comment type="caution">
    <text evidence="1">The sequence shown here is derived from an EMBL/GenBank/DDBJ whole genome shotgun (WGS) entry which is preliminary data.</text>
</comment>
<gene>
    <name evidence="1" type="ORF">BpHYR1_018623</name>
</gene>
<keyword evidence="2" id="KW-1185">Reference proteome</keyword>
<evidence type="ECO:0000313" key="2">
    <source>
        <dbReference type="Proteomes" id="UP000276133"/>
    </source>
</evidence>
<protein>
    <submittedName>
        <fullName evidence="1">Uncharacterized protein</fullName>
    </submittedName>
</protein>
<sequence length="87" mass="10231">MQHKTDHNHLDLLESCPTQFGSLQNILSRGLVFNWKMIFKMTKCAVMHLGLRHLTCTTLWLVKYRERCTKKVARPSTVATRIKILYE</sequence>